<evidence type="ECO:0000256" key="7">
    <source>
        <dbReference type="ARBA" id="ARBA00073455"/>
    </source>
</evidence>
<dbReference type="GO" id="GO:0006362">
    <property type="term" value="P:transcription elongation by RNA polymerase I"/>
    <property type="evidence" value="ECO:0007669"/>
    <property type="project" value="TreeGrafter"/>
</dbReference>
<comment type="caution">
    <text evidence="11">The sequence shown here is derived from an EMBL/GenBank/DDBJ whole genome shotgun (WGS) entry which is preliminary data.</text>
</comment>
<dbReference type="InterPro" id="IPR036898">
    <property type="entry name" value="RNA_pol_Rpb7-like_N_sf"/>
</dbReference>
<evidence type="ECO:0000256" key="3">
    <source>
        <dbReference type="ARBA" id="ARBA00022478"/>
    </source>
</evidence>
<evidence type="ECO:0000256" key="2">
    <source>
        <dbReference type="ARBA" id="ARBA00005930"/>
    </source>
</evidence>
<keyword evidence="3" id="KW-0240">DNA-directed RNA polymerase</keyword>
<dbReference type="GO" id="GO:0006352">
    <property type="term" value="P:DNA-templated transcription initiation"/>
    <property type="evidence" value="ECO:0007669"/>
    <property type="project" value="InterPro"/>
</dbReference>
<proteinExistence type="inferred from homology"/>
<dbReference type="GO" id="GO:0005736">
    <property type="term" value="C:RNA polymerase I complex"/>
    <property type="evidence" value="ECO:0007669"/>
    <property type="project" value="TreeGrafter"/>
</dbReference>
<dbReference type="InterPro" id="IPR045113">
    <property type="entry name" value="Rpb7-like"/>
</dbReference>
<comment type="similarity">
    <text evidence="2">Belongs to the eukaryotic RPA43 RNA polymerase subunit family.</text>
</comment>
<evidence type="ECO:0000256" key="4">
    <source>
        <dbReference type="ARBA" id="ARBA00022553"/>
    </source>
</evidence>
<keyword evidence="12" id="KW-1185">Reference proteome</keyword>
<feature type="domain" description="RPA43 OB" evidence="10">
    <location>
        <begin position="97"/>
        <end position="128"/>
    </location>
</feature>
<dbReference type="Proteomes" id="UP001374579">
    <property type="component" value="Unassembled WGS sequence"/>
</dbReference>
<dbReference type="PANTHER" id="PTHR12709">
    <property type="entry name" value="DNA-DIRECTED RNA POLYMERASE II, III"/>
    <property type="match status" value="1"/>
</dbReference>
<organism evidence="11 12">
    <name type="scientific">Littorina saxatilis</name>
    <dbReference type="NCBI Taxonomy" id="31220"/>
    <lineage>
        <taxon>Eukaryota</taxon>
        <taxon>Metazoa</taxon>
        <taxon>Spiralia</taxon>
        <taxon>Lophotrochozoa</taxon>
        <taxon>Mollusca</taxon>
        <taxon>Gastropoda</taxon>
        <taxon>Caenogastropoda</taxon>
        <taxon>Littorinimorpha</taxon>
        <taxon>Littorinoidea</taxon>
        <taxon>Littorinidae</taxon>
        <taxon>Littorina</taxon>
    </lineage>
</organism>
<dbReference type="EMBL" id="JBAMIC010000012">
    <property type="protein sequence ID" value="KAK7099121.1"/>
    <property type="molecule type" value="Genomic_DNA"/>
</dbReference>
<protein>
    <recommendedName>
        <fullName evidence="7">DNA-directed RNA polymerase I subunit RPA43</fullName>
    </recommendedName>
    <alternativeName>
        <fullName evidence="9">DNA-directed RNA polymerase I subunit F</fullName>
    </alternativeName>
    <alternativeName>
        <fullName evidence="8">Twist neighbor protein</fullName>
    </alternativeName>
</protein>
<evidence type="ECO:0000256" key="1">
    <source>
        <dbReference type="ARBA" id="ARBA00004604"/>
    </source>
</evidence>
<evidence type="ECO:0000259" key="10">
    <source>
        <dbReference type="Pfam" id="PF17875"/>
    </source>
</evidence>
<keyword evidence="5" id="KW-0804">Transcription</keyword>
<gene>
    <name evidence="11" type="ORF">V1264_003308</name>
</gene>
<accession>A0AAN9G8E9</accession>
<keyword evidence="6" id="KW-0539">Nucleus</keyword>
<evidence type="ECO:0000313" key="12">
    <source>
        <dbReference type="Proteomes" id="UP001374579"/>
    </source>
</evidence>
<dbReference type="AlphaFoldDB" id="A0AAN9G8E9"/>
<dbReference type="InterPro" id="IPR041178">
    <property type="entry name" value="RPA43_OB"/>
</dbReference>
<dbReference type="FunFam" id="3.30.1490.120:FF:000003">
    <property type="entry name" value="DNA-directed RNA polymerase I subunit RPA43"/>
    <property type="match status" value="1"/>
</dbReference>
<dbReference type="Pfam" id="PF17875">
    <property type="entry name" value="RPA43_OB"/>
    <property type="match status" value="1"/>
</dbReference>
<reference evidence="11 12" key="1">
    <citation type="submission" date="2024-02" db="EMBL/GenBank/DDBJ databases">
        <title>Chromosome-scale genome assembly of the rough periwinkle Littorina saxatilis.</title>
        <authorList>
            <person name="De Jode A."/>
            <person name="Faria R."/>
            <person name="Formenti G."/>
            <person name="Sims Y."/>
            <person name="Smith T.P."/>
            <person name="Tracey A."/>
            <person name="Wood J.M.D."/>
            <person name="Zagrodzka Z.B."/>
            <person name="Johannesson K."/>
            <person name="Butlin R.K."/>
            <person name="Leder E.H."/>
        </authorList>
    </citation>
    <scope>NUCLEOTIDE SEQUENCE [LARGE SCALE GENOMIC DNA]</scope>
    <source>
        <strain evidence="11">Snail1</strain>
        <tissue evidence="11">Muscle</tissue>
    </source>
</reference>
<name>A0AAN9G8E9_9CAEN</name>
<sequence length="169" mass="18836">MRQVQFNEAKILCSDPNSGFTLISGDQHIALPPKFLGNIGQGVRQQLDADIGFFSEQFGGALIAYSNIKLLRDNGRVIDDAPFIHFKIQADFVLFRPSVGSCLRGVVNKVGKDHIGLLVHDHFNVSVPLLQNGHREEVTVVKGDSCTFTVSHLYMHRNLLSMRGKHVQR</sequence>
<evidence type="ECO:0000256" key="9">
    <source>
        <dbReference type="ARBA" id="ARBA00083123"/>
    </source>
</evidence>
<dbReference type="Gene3D" id="3.30.1490.120">
    <property type="entry name" value="RNA polymerase Rpb7-like, N-terminal domain"/>
    <property type="match status" value="1"/>
</dbReference>
<dbReference type="PANTHER" id="PTHR12709:SF5">
    <property type="entry name" value="DNA-DIRECTED RNA POLYMERASE I SUBUNIT RPA43"/>
    <property type="match status" value="1"/>
</dbReference>
<dbReference type="Gene3D" id="2.40.50.1060">
    <property type="match status" value="1"/>
</dbReference>
<evidence type="ECO:0000256" key="8">
    <source>
        <dbReference type="ARBA" id="ARBA00080323"/>
    </source>
</evidence>
<comment type="subcellular location">
    <subcellularLocation>
        <location evidence="1">Nucleus</location>
        <location evidence="1">Nucleolus</location>
    </subcellularLocation>
</comment>
<evidence type="ECO:0000256" key="6">
    <source>
        <dbReference type="ARBA" id="ARBA00023242"/>
    </source>
</evidence>
<evidence type="ECO:0000313" key="11">
    <source>
        <dbReference type="EMBL" id="KAK7099121.1"/>
    </source>
</evidence>
<evidence type="ECO:0000256" key="5">
    <source>
        <dbReference type="ARBA" id="ARBA00023163"/>
    </source>
</evidence>
<keyword evidence="4" id="KW-0597">Phosphoprotein</keyword>